<dbReference type="InterPro" id="IPR018488">
    <property type="entry name" value="cNMP-bd_CS"/>
</dbReference>
<comment type="caution">
    <text evidence="2">The sequence shown here is derived from an EMBL/GenBank/DDBJ whole genome shotgun (WGS) entry which is preliminary data.</text>
</comment>
<dbReference type="InterPro" id="IPR018490">
    <property type="entry name" value="cNMP-bd_dom_sf"/>
</dbReference>
<name>X0ULI6_9ZZZZ</name>
<dbReference type="SUPFAM" id="SSF51206">
    <property type="entry name" value="cAMP-binding domain-like"/>
    <property type="match status" value="1"/>
</dbReference>
<dbReference type="EMBL" id="BARS01023000">
    <property type="protein sequence ID" value="GAG06465.1"/>
    <property type="molecule type" value="Genomic_DNA"/>
</dbReference>
<dbReference type="Pfam" id="PF00027">
    <property type="entry name" value="cNMP_binding"/>
    <property type="match status" value="1"/>
</dbReference>
<dbReference type="InterPro" id="IPR014710">
    <property type="entry name" value="RmlC-like_jellyroll"/>
</dbReference>
<evidence type="ECO:0000259" key="1">
    <source>
        <dbReference type="PROSITE" id="PS50042"/>
    </source>
</evidence>
<evidence type="ECO:0000313" key="2">
    <source>
        <dbReference type="EMBL" id="GAG06465.1"/>
    </source>
</evidence>
<dbReference type="InterPro" id="IPR000595">
    <property type="entry name" value="cNMP-bd_dom"/>
</dbReference>
<dbReference type="PROSITE" id="PS00889">
    <property type="entry name" value="CNMP_BINDING_2"/>
    <property type="match status" value="1"/>
</dbReference>
<dbReference type="AlphaFoldDB" id="X0ULI6"/>
<dbReference type="PROSITE" id="PS50042">
    <property type="entry name" value="CNMP_BINDING_3"/>
    <property type="match status" value="1"/>
</dbReference>
<organism evidence="2">
    <name type="scientific">marine sediment metagenome</name>
    <dbReference type="NCBI Taxonomy" id="412755"/>
    <lineage>
        <taxon>unclassified sequences</taxon>
        <taxon>metagenomes</taxon>
        <taxon>ecological metagenomes</taxon>
    </lineage>
</organism>
<dbReference type="Gene3D" id="2.60.120.10">
    <property type="entry name" value="Jelly Rolls"/>
    <property type="match status" value="1"/>
</dbReference>
<dbReference type="CDD" id="cd00038">
    <property type="entry name" value="CAP_ED"/>
    <property type="match status" value="1"/>
</dbReference>
<feature type="domain" description="Cyclic nucleotide-binding" evidence="1">
    <location>
        <begin position="1"/>
        <end position="54"/>
    </location>
</feature>
<gene>
    <name evidence="2" type="ORF">S01H1_36685</name>
</gene>
<protein>
    <recommendedName>
        <fullName evidence="1">Cyclic nucleotide-binding domain-containing protein</fullName>
    </recommendedName>
</protein>
<sequence>IFGELALLDGAPRSATAVALEPTEVAVIDERAFLYMVERDPKIALQLLRRLAERLRRMNQSL</sequence>
<accession>X0ULI6</accession>
<reference evidence="2" key="1">
    <citation type="journal article" date="2014" name="Front. Microbiol.">
        <title>High frequency of phylogenetically diverse reductive dehalogenase-homologous genes in deep subseafloor sedimentary metagenomes.</title>
        <authorList>
            <person name="Kawai M."/>
            <person name="Futagami T."/>
            <person name="Toyoda A."/>
            <person name="Takaki Y."/>
            <person name="Nishi S."/>
            <person name="Hori S."/>
            <person name="Arai W."/>
            <person name="Tsubouchi T."/>
            <person name="Morono Y."/>
            <person name="Uchiyama I."/>
            <person name="Ito T."/>
            <person name="Fujiyama A."/>
            <person name="Inagaki F."/>
            <person name="Takami H."/>
        </authorList>
    </citation>
    <scope>NUCLEOTIDE SEQUENCE</scope>
    <source>
        <strain evidence="2">Expedition CK06-06</strain>
    </source>
</reference>
<proteinExistence type="predicted"/>
<feature type="non-terminal residue" evidence="2">
    <location>
        <position position="1"/>
    </location>
</feature>